<dbReference type="Proteomes" id="UP000805193">
    <property type="component" value="Unassembled WGS sequence"/>
</dbReference>
<comment type="caution">
    <text evidence="1">The sequence shown here is derived from an EMBL/GenBank/DDBJ whole genome shotgun (WGS) entry which is preliminary data.</text>
</comment>
<evidence type="ECO:0000313" key="2">
    <source>
        <dbReference type="Proteomes" id="UP000805193"/>
    </source>
</evidence>
<evidence type="ECO:0000313" key="1">
    <source>
        <dbReference type="EMBL" id="KAG0428784.1"/>
    </source>
</evidence>
<accession>A0AC60Q6R9</accession>
<organism evidence="1 2">
    <name type="scientific">Ixodes persulcatus</name>
    <name type="common">Taiga tick</name>
    <dbReference type="NCBI Taxonomy" id="34615"/>
    <lineage>
        <taxon>Eukaryota</taxon>
        <taxon>Metazoa</taxon>
        <taxon>Ecdysozoa</taxon>
        <taxon>Arthropoda</taxon>
        <taxon>Chelicerata</taxon>
        <taxon>Arachnida</taxon>
        <taxon>Acari</taxon>
        <taxon>Parasitiformes</taxon>
        <taxon>Ixodida</taxon>
        <taxon>Ixodoidea</taxon>
        <taxon>Ixodidae</taxon>
        <taxon>Ixodinae</taxon>
        <taxon>Ixodes</taxon>
    </lineage>
</organism>
<reference evidence="1 2" key="1">
    <citation type="journal article" date="2020" name="Cell">
        <title>Large-Scale Comparative Analyses of Tick Genomes Elucidate Their Genetic Diversity and Vector Capacities.</title>
        <authorList>
            <consortium name="Tick Genome and Microbiome Consortium (TIGMIC)"/>
            <person name="Jia N."/>
            <person name="Wang J."/>
            <person name="Shi W."/>
            <person name="Du L."/>
            <person name="Sun Y."/>
            <person name="Zhan W."/>
            <person name="Jiang J.F."/>
            <person name="Wang Q."/>
            <person name="Zhang B."/>
            <person name="Ji P."/>
            <person name="Bell-Sakyi L."/>
            <person name="Cui X.M."/>
            <person name="Yuan T.T."/>
            <person name="Jiang B.G."/>
            <person name="Yang W.F."/>
            <person name="Lam T.T."/>
            <person name="Chang Q.C."/>
            <person name="Ding S.J."/>
            <person name="Wang X.J."/>
            <person name="Zhu J.G."/>
            <person name="Ruan X.D."/>
            <person name="Zhao L."/>
            <person name="Wei J.T."/>
            <person name="Ye R.Z."/>
            <person name="Que T.C."/>
            <person name="Du C.H."/>
            <person name="Zhou Y.H."/>
            <person name="Cheng J.X."/>
            <person name="Dai P.F."/>
            <person name="Guo W.B."/>
            <person name="Han X.H."/>
            <person name="Huang E.J."/>
            <person name="Li L.F."/>
            <person name="Wei W."/>
            <person name="Gao Y.C."/>
            <person name="Liu J.Z."/>
            <person name="Shao H.Z."/>
            <person name="Wang X."/>
            <person name="Wang C.C."/>
            <person name="Yang T.C."/>
            <person name="Huo Q.B."/>
            <person name="Li W."/>
            <person name="Chen H.Y."/>
            <person name="Chen S.E."/>
            <person name="Zhou L.G."/>
            <person name="Ni X.B."/>
            <person name="Tian J.H."/>
            <person name="Sheng Y."/>
            <person name="Liu T."/>
            <person name="Pan Y.S."/>
            <person name="Xia L.Y."/>
            <person name="Li J."/>
            <person name="Zhao F."/>
            <person name="Cao W.C."/>
        </authorList>
    </citation>
    <scope>NUCLEOTIDE SEQUENCE [LARGE SCALE GENOMIC DNA]</scope>
    <source>
        <strain evidence="1">Iper-2018</strain>
    </source>
</reference>
<protein>
    <submittedName>
        <fullName evidence="1">Uncharacterized protein</fullName>
    </submittedName>
</protein>
<gene>
    <name evidence="1" type="ORF">HPB47_024254</name>
</gene>
<name>A0AC60Q6R9_IXOPE</name>
<keyword evidence="2" id="KW-1185">Reference proteome</keyword>
<sequence>MTSEALPLVHGILVVLLLLGRCCHGAEADAAPNSTHNFNLNFGKISASGTNICNHHCLPIVDFDARWNVPNSITFCNSVNGIEE</sequence>
<proteinExistence type="predicted"/>
<dbReference type="EMBL" id="JABSTQ010009483">
    <property type="protein sequence ID" value="KAG0428784.1"/>
    <property type="molecule type" value="Genomic_DNA"/>
</dbReference>